<feature type="non-terminal residue" evidence="11">
    <location>
        <position position="1"/>
    </location>
</feature>
<dbReference type="OrthoDB" id="2214at2759"/>
<keyword evidence="6 9" id="KW-0378">Hydrolase</keyword>
<dbReference type="SUPFAM" id="SSF53187">
    <property type="entry name" value="Zn-dependent exopeptidases"/>
    <property type="match status" value="1"/>
</dbReference>
<protein>
    <recommendedName>
        <fullName evidence="9">Peptide hydrolase</fullName>
        <ecNumber evidence="9">3.4.-.-</ecNumber>
    </recommendedName>
</protein>
<gene>
    <name evidence="11" type="ORF">CONCODRAFT_21119</name>
</gene>
<dbReference type="PANTHER" id="PTHR12147:SF56">
    <property type="entry name" value="AMINOPEPTIDASE YDR415C-RELATED"/>
    <property type="match status" value="1"/>
</dbReference>
<proteinExistence type="inferred from homology"/>
<evidence type="ECO:0000256" key="5">
    <source>
        <dbReference type="ARBA" id="ARBA00022729"/>
    </source>
</evidence>
<accession>A0A137P1A5</accession>
<keyword evidence="4 9" id="KW-0479">Metal-binding</keyword>
<keyword evidence="5" id="KW-0732">Signal</keyword>
<feature type="domain" description="Peptidase M28" evidence="10">
    <location>
        <begin position="127"/>
        <end position="318"/>
    </location>
</feature>
<dbReference type="InterPro" id="IPR045175">
    <property type="entry name" value="M28_fam"/>
</dbReference>
<name>A0A137P1A5_CONC2</name>
<evidence type="ECO:0000256" key="2">
    <source>
        <dbReference type="ARBA" id="ARBA00022438"/>
    </source>
</evidence>
<dbReference type="OMA" id="IARTYKR"/>
<evidence type="ECO:0000259" key="10">
    <source>
        <dbReference type="Pfam" id="PF04389"/>
    </source>
</evidence>
<evidence type="ECO:0000313" key="12">
    <source>
        <dbReference type="Proteomes" id="UP000070444"/>
    </source>
</evidence>
<keyword evidence="12" id="KW-1185">Reference proteome</keyword>
<comment type="cofactor">
    <cofactor evidence="1">
        <name>Zn(2+)</name>
        <dbReference type="ChEBI" id="CHEBI:29105"/>
    </cofactor>
</comment>
<comment type="similarity">
    <text evidence="8">Belongs to the peptidase M28 family. M28E subfamily.</text>
</comment>
<dbReference type="STRING" id="796925.A0A137P1A5"/>
<dbReference type="GO" id="GO:0004177">
    <property type="term" value="F:aminopeptidase activity"/>
    <property type="evidence" value="ECO:0007669"/>
    <property type="project" value="UniProtKB-KW"/>
</dbReference>
<sequence>KWISSSGYDNLLRSGTHFMDKTDDDDNDNEMLARSAVASVVAIKNTYEIPTEVEYFDLTKRAQRNLNMNRAKGFLTKLSSFYTRFYNTTTGIESSKFIRNHVKSIVKGYRGRAEVKEFKHKWAQSSIIVRIPGVVNPDEIVILGAHLDSINQTMPETGRSPGADDDGSGVALLTEVLHSLVSANFIPSRTIEFQFYSAEEVGLLGSADIARTYKRSRKNVVAMLHQDMVGYKEKGVDTMRVQTDFVDQELTTFISKLITTYTPYPVFRDTCGYACSDHASFYEKGYKTAIQSETVLARGYHTDLDVIEDMDFDYFKEFCKVGVAYAIEIAE</sequence>
<keyword evidence="7 9" id="KW-0862">Zinc</keyword>
<reference evidence="11 12" key="1">
    <citation type="journal article" date="2015" name="Genome Biol. Evol.">
        <title>Phylogenomic analyses indicate that early fungi evolved digesting cell walls of algal ancestors of land plants.</title>
        <authorList>
            <person name="Chang Y."/>
            <person name="Wang S."/>
            <person name="Sekimoto S."/>
            <person name="Aerts A.L."/>
            <person name="Choi C."/>
            <person name="Clum A."/>
            <person name="LaButti K.M."/>
            <person name="Lindquist E.A."/>
            <person name="Yee Ngan C."/>
            <person name="Ohm R.A."/>
            <person name="Salamov A.A."/>
            <person name="Grigoriev I.V."/>
            <person name="Spatafora J.W."/>
            <person name="Berbee M.L."/>
        </authorList>
    </citation>
    <scope>NUCLEOTIDE SEQUENCE [LARGE SCALE GENOMIC DNA]</scope>
    <source>
        <strain evidence="11 12">NRRL 28638</strain>
    </source>
</reference>
<dbReference type="EMBL" id="KQ964566">
    <property type="protein sequence ID" value="KXN68651.1"/>
    <property type="molecule type" value="Genomic_DNA"/>
</dbReference>
<dbReference type="GO" id="GO:0046872">
    <property type="term" value="F:metal ion binding"/>
    <property type="evidence" value="ECO:0007669"/>
    <property type="project" value="UniProtKB-KW"/>
</dbReference>
<evidence type="ECO:0000256" key="4">
    <source>
        <dbReference type="ARBA" id="ARBA00022723"/>
    </source>
</evidence>
<dbReference type="InterPro" id="IPR007484">
    <property type="entry name" value="Peptidase_M28"/>
</dbReference>
<evidence type="ECO:0000256" key="7">
    <source>
        <dbReference type="ARBA" id="ARBA00022833"/>
    </source>
</evidence>
<evidence type="ECO:0000256" key="1">
    <source>
        <dbReference type="ARBA" id="ARBA00001947"/>
    </source>
</evidence>
<keyword evidence="3 9" id="KW-0645">Protease</keyword>
<keyword evidence="2" id="KW-0031">Aminopeptidase</keyword>
<evidence type="ECO:0000256" key="3">
    <source>
        <dbReference type="ARBA" id="ARBA00022670"/>
    </source>
</evidence>
<evidence type="ECO:0000256" key="6">
    <source>
        <dbReference type="ARBA" id="ARBA00022801"/>
    </source>
</evidence>
<dbReference type="EC" id="3.4.-.-" evidence="9"/>
<feature type="non-terminal residue" evidence="11">
    <location>
        <position position="331"/>
    </location>
</feature>
<dbReference type="Proteomes" id="UP000070444">
    <property type="component" value="Unassembled WGS sequence"/>
</dbReference>
<dbReference type="PANTHER" id="PTHR12147">
    <property type="entry name" value="METALLOPEPTIDASE M28 FAMILY MEMBER"/>
    <property type="match status" value="1"/>
</dbReference>
<evidence type="ECO:0000256" key="9">
    <source>
        <dbReference type="RuleBase" id="RU361240"/>
    </source>
</evidence>
<evidence type="ECO:0000313" key="11">
    <source>
        <dbReference type="EMBL" id="KXN68651.1"/>
    </source>
</evidence>
<organism evidence="11 12">
    <name type="scientific">Conidiobolus coronatus (strain ATCC 28846 / CBS 209.66 / NRRL 28638)</name>
    <name type="common">Delacroixia coronata</name>
    <dbReference type="NCBI Taxonomy" id="796925"/>
    <lineage>
        <taxon>Eukaryota</taxon>
        <taxon>Fungi</taxon>
        <taxon>Fungi incertae sedis</taxon>
        <taxon>Zoopagomycota</taxon>
        <taxon>Entomophthoromycotina</taxon>
        <taxon>Entomophthoromycetes</taxon>
        <taxon>Entomophthorales</taxon>
        <taxon>Ancylistaceae</taxon>
        <taxon>Conidiobolus</taxon>
    </lineage>
</organism>
<dbReference type="Gene3D" id="3.40.630.10">
    <property type="entry name" value="Zn peptidases"/>
    <property type="match status" value="1"/>
</dbReference>
<dbReference type="Pfam" id="PF04389">
    <property type="entry name" value="Peptidase_M28"/>
    <property type="match status" value="1"/>
</dbReference>
<dbReference type="AlphaFoldDB" id="A0A137P1A5"/>
<evidence type="ECO:0000256" key="8">
    <source>
        <dbReference type="ARBA" id="ARBA00043962"/>
    </source>
</evidence>
<dbReference type="GO" id="GO:0006508">
    <property type="term" value="P:proteolysis"/>
    <property type="evidence" value="ECO:0007669"/>
    <property type="project" value="UniProtKB-KW"/>
</dbReference>
<dbReference type="GO" id="GO:0008235">
    <property type="term" value="F:metalloexopeptidase activity"/>
    <property type="evidence" value="ECO:0007669"/>
    <property type="project" value="InterPro"/>
</dbReference>